<comment type="similarity">
    <text evidence="11">Belongs to the ZNF593/BUD20 C2H2-type zinc-finger protein family.</text>
</comment>
<evidence type="ECO:0000256" key="14">
    <source>
        <dbReference type="ARBA" id="ARBA00068297"/>
    </source>
</evidence>
<feature type="compositionally biased region" description="Basic and acidic residues" evidence="17">
    <location>
        <begin position="982"/>
        <end position="1009"/>
    </location>
</feature>
<evidence type="ECO:0000256" key="16">
    <source>
        <dbReference type="SAM" id="Coils"/>
    </source>
</evidence>
<dbReference type="GO" id="GO:0043021">
    <property type="term" value="F:ribonucleoprotein complex binding"/>
    <property type="evidence" value="ECO:0007669"/>
    <property type="project" value="UniProtKB-ARBA"/>
</dbReference>
<comment type="function">
    <text evidence="12">Involved in pre-60S ribosomal particles maturation by promoting the nuclear export of the 60S ribosome.</text>
</comment>
<comment type="subunit">
    <text evidence="13">Associates with pre-60S ribosomal particles; released from the pre-60S particle very early in the cytoplasm.</text>
</comment>
<dbReference type="GO" id="GO:0010468">
    <property type="term" value="P:regulation of gene expression"/>
    <property type="evidence" value="ECO:0007669"/>
    <property type="project" value="TreeGrafter"/>
</dbReference>
<feature type="domain" description="C2H2-type" evidence="18">
    <location>
        <begin position="954"/>
        <end position="982"/>
    </location>
</feature>
<dbReference type="InterPro" id="IPR010978">
    <property type="entry name" value="tRNA-bd_arm"/>
</dbReference>
<name>A0A4C1SF76_EUMVA</name>
<evidence type="ECO:0000259" key="18">
    <source>
        <dbReference type="PROSITE" id="PS50157"/>
    </source>
</evidence>
<keyword evidence="9" id="KW-0238">DNA-binding</keyword>
<keyword evidence="6" id="KW-0677">Repeat</keyword>
<dbReference type="OrthoDB" id="654211at2759"/>
<feature type="domain" description="C2H2-type" evidence="18">
    <location>
        <begin position="895"/>
        <end position="923"/>
    </location>
</feature>
<evidence type="ECO:0000256" key="13">
    <source>
        <dbReference type="ARBA" id="ARBA00065398"/>
    </source>
</evidence>
<keyword evidence="16" id="KW-0175">Coiled coil</keyword>
<dbReference type="Gene3D" id="3.30.160.60">
    <property type="entry name" value="Classic Zinc Finger"/>
    <property type="match status" value="6"/>
</dbReference>
<dbReference type="GO" id="GO:0000166">
    <property type="term" value="F:nucleotide binding"/>
    <property type="evidence" value="ECO:0007669"/>
    <property type="project" value="InterPro"/>
</dbReference>
<dbReference type="InterPro" id="IPR022755">
    <property type="entry name" value="Znf_C2H2_jaz"/>
</dbReference>
<dbReference type="PROSITE" id="PS00028">
    <property type="entry name" value="ZINC_FINGER_C2H2_1"/>
    <property type="match status" value="7"/>
</dbReference>
<protein>
    <recommendedName>
        <fullName evidence="14">Zinc finger protein 593 homolog</fullName>
    </recommendedName>
</protein>
<dbReference type="InterPro" id="IPR013087">
    <property type="entry name" value="Znf_C2H2_type"/>
</dbReference>
<reference evidence="19 20" key="1">
    <citation type="journal article" date="2019" name="Commun. Biol.">
        <title>The bagworm genome reveals a unique fibroin gene that provides high tensile strength.</title>
        <authorList>
            <person name="Kono N."/>
            <person name="Nakamura H."/>
            <person name="Ohtoshi R."/>
            <person name="Tomita M."/>
            <person name="Numata K."/>
            <person name="Arakawa K."/>
        </authorList>
    </citation>
    <scope>NUCLEOTIDE SEQUENCE [LARGE SCALE GENOMIC DNA]</scope>
</reference>
<dbReference type="FunFam" id="3.30.160.60:FF:000710">
    <property type="entry name" value="Zinc finger protein 768"/>
    <property type="match status" value="1"/>
</dbReference>
<accession>A0A4C1SF76</accession>
<dbReference type="EMBL" id="BGZK01000006">
    <property type="protein sequence ID" value="GBP00536.1"/>
    <property type="molecule type" value="Genomic_DNA"/>
</dbReference>
<dbReference type="PROSITE" id="PS50157">
    <property type="entry name" value="ZINC_FINGER_C2H2_2"/>
    <property type="match status" value="6"/>
</dbReference>
<dbReference type="InterPro" id="IPR036236">
    <property type="entry name" value="Znf_C2H2_sf"/>
</dbReference>
<evidence type="ECO:0000256" key="7">
    <source>
        <dbReference type="ARBA" id="ARBA00022771"/>
    </source>
</evidence>
<dbReference type="GO" id="GO:0005634">
    <property type="term" value="C:nucleus"/>
    <property type="evidence" value="ECO:0007669"/>
    <property type="project" value="UniProtKB-SubCell"/>
</dbReference>
<dbReference type="GO" id="GO:0008270">
    <property type="term" value="F:zinc ion binding"/>
    <property type="evidence" value="ECO:0007669"/>
    <property type="project" value="UniProtKB-KW"/>
</dbReference>
<evidence type="ECO:0000256" key="17">
    <source>
        <dbReference type="SAM" id="MobiDB-lite"/>
    </source>
</evidence>
<evidence type="ECO:0000256" key="15">
    <source>
        <dbReference type="PROSITE-ProRule" id="PRU00042"/>
    </source>
</evidence>
<gene>
    <name evidence="19" type="primary">znf593</name>
    <name evidence="19" type="ORF">EVAR_76846_1</name>
</gene>
<dbReference type="GO" id="GO:0005737">
    <property type="term" value="C:cytoplasm"/>
    <property type="evidence" value="ECO:0007669"/>
    <property type="project" value="UniProtKB-SubCell"/>
</dbReference>
<comment type="subcellular location">
    <subcellularLocation>
        <location evidence="2">Cytoplasm</location>
    </subcellularLocation>
    <subcellularLocation>
        <location evidence="1">Nucleus</location>
    </subcellularLocation>
</comment>
<dbReference type="InterPro" id="IPR003604">
    <property type="entry name" value="Matrin/U1-like-C_Znf_C2H2"/>
</dbReference>
<dbReference type="SMART" id="SM00355">
    <property type="entry name" value="ZnF_C2H2"/>
    <property type="match status" value="8"/>
</dbReference>
<sequence length="1009" mass="116263">MVYKRKKYHQGDTHLKKRWRVRNRKKDLDQVDEDLKEENAEKLLNQDIDLDLPGAAQNYCLHCARYFIDEKALNEHFKTKVHKRRLKALELEPYTIEDSERAAGHVKYSALFINGPKATDTYVHITPYIDFPELIKHKEKLQEIIDKRKSTINLNRLEGLWAVYEDLKQRKVELEEKKREAVQELTEKLQSNTNEDHVNKLKIKIHLIKDNLKVLKPPLWAIEEAAITETLRLPNTLHPNTPETEDKVIFAHLTPPTNNKNHIKIGEENELVKFKNNENYYLLGDAAVFELGAKFYIAANFSLPALTFLYGVSGKLLLKPIRARRRTSRAATTQLVIYLQMTLDGVSDVKVTEDYITLVSDCLHVFHSPLNKEGKSTAEGPVCNNLEQISISDIYHRYDDVFEALLLNPKSLHAEVKPKTYQCEICNKCFDNIKRYSGHLRVHTKEDLWRCGTSHRSRYHALSRGPGYAAYVRTASDALRTVVTISRELALISYSNATDLSIRSGSPSVVWNSSLSRQTHRARACSRELGWSMCISECPAEKFSTKRQLLQHIKTHHSAILRQHHCVFCPMAFEISSRLKQHIAAIHFNYRVHKSPEKDPEEIGEGQKIAEYDQHVDANVDDHVKNCYEQNKDTIENGKQANKKPLPKLCGMAFLNKNNLTENSTSIQKPLEQYEKDNRYLERGKSVDKFVNDLLFGNDNNISNNLTMPRSDALNIQETDGLLKDMNQLYSIDDELLYNDIDFDSLNPSQFFNTETDVNLAVNDEIFFDYNESNRSIDQDLMNALCQVKADHLPDELLNVKEKQVNTQTDSCAQATSNCLESTLSVDDCSTIFEKDVDLEASTNLAANLNQLIGGTHDPLLQRHRCKICSAKFSYRSTLNKHVRAAHEPRVARAHTCPLCDKPYKAAWMLKNHLNRNHFDKKPFVCEHEGCEKKFFKHSDLLAHKRTHTGERPYRCEACKVAFPQSTHLHRHRRTVHAKRRKDNDLGVQEEKSTLHHYNENKDDNCGPK</sequence>
<feature type="compositionally biased region" description="Basic residues" evidence="17">
    <location>
        <begin position="969"/>
        <end position="981"/>
    </location>
</feature>
<dbReference type="PANTHER" id="PTHR16515">
    <property type="entry name" value="PR DOMAIN ZINC FINGER PROTEIN"/>
    <property type="match status" value="1"/>
</dbReference>
<evidence type="ECO:0000256" key="3">
    <source>
        <dbReference type="ARBA" id="ARBA00022490"/>
    </source>
</evidence>
<dbReference type="AlphaFoldDB" id="A0A4C1SF76"/>
<dbReference type="STRING" id="151549.A0A4C1SF76"/>
<evidence type="ECO:0000256" key="10">
    <source>
        <dbReference type="ARBA" id="ARBA00023242"/>
    </source>
</evidence>
<evidence type="ECO:0000256" key="11">
    <source>
        <dbReference type="ARBA" id="ARBA00038064"/>
    </source>
</evidence>
<dbReference type="GO" id="GO:0042254">
    <property type="term" value="P:ribosome biogenesis"/>
    <property type="evidence" value="ECO:0007669"/>
    <property type="project" value="UniProtKB-KW"/>
</dbReference>
<dbReference type="Pfam" id="PF00096">
    <property type="entry name" value="zf-C2H2"/>
    <property type="match status" value="1"/>
</dbReference>
<feature type="domain" description="C2H2-type" evidence="18">
    <location>
        <begin position="564"/>
        <end position="592"/>
    </location>
</feature>
<feature type="domain" description="C2H2-type" evidence="18">
    <location>
        <begin position="864"/>
        <end position="892"/>
    </location>
</feature>
<comment type="caution">
    <text evidence="19">The sequence shown here is derived from an EMBL/GenBank/DDBJ whole genome shotgun (WGS) entry which is preliminary data.</text>
</comment>
<dbReference type="SUPFAM" id="SSF46589">
    <property type="entry name" value="tRNA-binding arm"/>
    <property type="match status" value="1"/>
</dbReference>
<dbReference type="PANTHER" id="PTHR16515:SF49">
    <property type="entry name" value="GASTRULA ZINC FINGER PROTEIN XLCGF49.1-LIKE-RELATED"/>
    <property type="match status" value="1"/>
</dbReference>
<dbReference type="Proteomes" id="UP000299102">
    <property type="component" value="Unassembled WGS sequence"/>
</dbReference>
<keyword evidence="3" id="KW-0963">Cytoplasm</keyword>
<evidence type="ECO:0000256" key="2">
    <source>
        <dbReference type="ARBA" id="ARBA00004496"/>
    </source>
</evidence>
<evidence type="ECO:0000256" key="1">
    <source>
        <dbReference type="ARBA" id="ARBA00004123"/>
    </source>
</evidence>
<dbReference type="FunFam" id="3.30.160.60:FF:000299">
    <property type="entry name" value="Zinc finger protein 593"/>
    <property type="match status" value="1"/>
</dbReference>
<feature type="coiled-coil region" evidence="16">
    <location>
        <begin position="164"/>
        <end position="195"/>
    </location>
</feature>
<dbReference type="SUPFAM" id="SSF57667">
    <property type="entry name" value="beta-beta-alpha zinc fingers"/>
    <property type="match status" value="4"/>
</dbReference>
<keyword evidence="10" id="KW-0539">Nucleus</keyword>
<keyword evidence="4" id="KW-0690">Ribosome biogenesis</keyword>
<evidence type="ECO:0000313" key="20">
    <source>
        <dbReference type="Proteomes" id="UP000299102"/>
    </source>
</evidence>
<evidence type="ECO:0000256" key="8">
    <source>
        <dbReference type="ARBA" id="ARBA00022833"/>
    </source>
</evidence>
<evidence type="ECO:0000313" key="19">
    <source>
        <dbReference type="EMBL" id="GBP00536.1"/>
    </source>
</evidence>
<dbReference type="FunFam" id="3.30.160.60:FF:000125">
    <property type="entry name" value="Putative zinc finger protein 143"/>
    <property type="match status" value="1"/>
</dbReference>
<dbReference type="InterPro" id="IPR050331">
    <property type="entry name" value="Zinc_finger"/>
</dbReference>
<dbReference type="GO" id="GO:0003677">
    <property type="term" value="F:DNA binding"/>
    <property type="evidence" value="ECO:0007669"/>
    <property type="project" value="UniProtKB-KW"/>
</dbReference>
<evidence type="ECO:0000256" key="9">
    <source>
        <dbReference type="ARBA" id="ARBA00023125"/>
    </source>
</evidence>
<dbReference type="Pfam" id="PF12171">
    <property type="entry name" value="zf-C2H2_jaz"/>
    <property type="match status" value="1"/>
</dbReference>
<proteinExistence type="inferred from homology"/>
<evidence type="ECO:0000256" key="12">
    <source>
        <dbReference type="ARBA" id="ARBA00057732"/>
    </source>
</evidence>
<evidence type="ECO:0000256" key="6">
    <source>
        <dbReference type="ARBA" id="ARBA00022737"/>
    </source>
</evidence>
<dbReference type="SMART" id="SM00451">
    <property type="entry name" value="ZnF_U1"/>
    <property type="match status" value="2"/>
</dbReference>
<feature type="domain" description="C2H2-type" evidence="18">
    <location>
        <begin position="421"/>
        <end position="448"/>
    </location>
</feature>
<evidence type="ECO:0000256" key="4">
    <source>
        <dbReference type="ARBA" id="ARBA00022517"/>
    </source>
</evidence>
<keyword evidence="20" id="KW-1185">Reference proteome</keyword>
<keyword evidence="8" id="KW-0862">Zinc</keyword>
<feature type="region of interest" description="Disordered" evidence="17">
    <location>
        <begin position="969"/>
        <end position="1009"/>
    </location>
</feature>
<feature type="domain" description="C2H2-type" evidence="18">
    <location>
        <begin position="924"/>
        <end position="953"/>
    </location>
</feature>
<keyword evidence="7 15" id="KW-0863">Zinc-finger</keyword>
<evidence type="ECO:0000256" key="5">
    <source>
        <dbReference type="ARBA" id="ARBA00022723"/>
    </source>
</evidence>
<keyword evidence="5" id="KW-0479">Metal-binding</keyword>
<organism evidence="19 20">
    <name type="scientific">Eumeta variegata</name>
    <name type="common">Bagworm moth</name>
    <name type="synonym">Eumeta japonica</name>
    <dbReference type="NCBI Taxonomy" id="151549"/>
    <lineage>
        <taxon>Eukaryota</taxon>
        <taxon>Metazoa</taxon>
        <taxon>Ecdysozoa</taxon>
        <taxon>Arthropoda</taxon>
        <taxon>Hexapoda</taxon>
        <taxon>Insecta</taxon>
        <taxon>Pterygota</taxon>
        <taxon>Neoptera</taxon>
        <taxon>Endopterygota</taxon>
        <taxon>Lepidoptera</taxon>
        <taxon>Glossata</taxon>
        <taxon>Ditrysia</taxon>
        <taxon>Tineoidea</taxon>
        <taxon>Psychidae</taxon>
        <taxon>Oiketicinae</taxon>
        <taxon>Eumeta</taxon>
    </lineage>
</organism>